<dbReference type="WBParaSite" id="L893_g24555.t1">
    <property type="protein sequence ID" value="L893_g24555.t1"/>
    <property type="gene ID" value="L893_g24555"/>
</dbReference>
<proteinExistence type="predicted"/>
<feature type="compositionally biased region" description="Basic and acidic residues" evidence="1">
    <location>
        <begin position="62"/>
        <end position="75"/>
    </location>
</feature>
<dbReference type="Proteomes" id="UP000095287">
    <property type="component" value="Unplaced"/>
</dbReference>
<dbReference type="AlphaFoldDB" id="A0A1I7ZBN9"/>
<feature type="region of interest" description="Disordered" evidence="1">
    <location>
        <begin position="61"/>
        <end position="87"/>
    </location>
</feature>
<keyword evidence="2" id="KW-1185">Reference proteome</keyword>
<name>A0A1I7ZBN9_9BILA</name>
<organism evidence="2 3">
    <name type="scientific">Steinernema glaseri</name>
    <dbReference type="NCBI Taxonomy" id="37863"/>
    <lineage>
        <taxon>Eukaryota</taxon>
        <taxon>Metazoa</taxon>
        <taxon>Ecdysozoa</taxon>
        <taxon>Nematoda</taxon>
        <taxon>Chromadorea</taxon>
        <taxon>Rhabditida</taxon>
        <taxon>Tylenchina</taxon>
        <taxon>Panagrolaimomorpha</taxon>
        <taxon>Strongyloidoidea</taxon>
        <taxon>Steinernematidae</taxon>
        <taxon>Steinernema</taxon>
    </lineage>
</organism>
<sequence>MIWTQPWKGHTTNFMLHKTTQLASRVKVIIPKTALCPALIRNHQLLFSVRVLKVVFAPSEDSIQRRSRDDRHPEQQKIPGRPDIAGGPTYQHGWIVPLWIPAGYHEPFASRLSQLPQRQFS</sequence>
<protein>
    <submittedName>
        <fullName evidence="3">Uncharacterized protein</fullName>
    </submittedName>
</protein>
<evidence type="ECO:0000313" key="2">
    <source>
        <dbReference type="Proteomes" id="UP000095287"/>
    </source>
</evidence>
<accession>A0A1I7ZBN9</accession>
<evidence type="ECO:0000256" key="1">
    <source>
        <dbReference type="SAM" id="MobiDB-lite"/>
    </source>
</evidence>
<evidence type="ECO:0000313" key="3">
    <source>
        <dbReference type="WBParaSite" id="L893_g24555.t1"/>
    </source>
</evidence>
<reference evidence="3" key="1">
    <citation type="submission" date="2016-11" db="UniProtKB">
        <authorList>
            <consortium name="WormBaseParasite"/>
        </authorList>
    </citation>
    <scope>IDENTIFICATION</scope>
</reference>